<dbReference type="SUPFAM" id="SSF109854">
    <property type="entry name" value="DinB/YfiT-like putative metalloenzymes"/>
    <property type="match status" value="1"/>
</dbReference>
<evidence type="ECO:0000313" key="1">
    <source>
        <dbReference type="EMBL" id="QKJ19657.1"/>
    </source>
</evidence>
<sequence>MNSSVLQRRFARANTLYLDLIAALGRDQLGSHLADLPSDTIGHQLWCVLGARESYPRAARAGQWQGFTSPVTAEQTVDAAALRSAFEATAADVGAWLPEIAADDEESLTYALALLEHETQHHGQLIRYLYGLGIRRPHSWRRQYALDEHF</sequence>
<name>A0A7D4QCW9_9MICO</name>
<organism evidence="1 2">
    <name type="scientific">Microbacterium hominis</name>
    <dbReference type="NCBI Taxonomy" id="162426"/>
    <lineage>
        <taxon>Bacteria</taxon>
        <taxon>Bacillati</taxon>
        <taxon>Actinomycetota</taxon>
        <taxon>Actinomycetes</taxon>
        <taxon>Micrococcales</taxon>
        <taxon>Microbacteriaceae</taxon>
        <taxon>Microbacterium</taxon>
    </lineage>
</organism>
<gene>
    <name evidence="1" type="ORF">HQM25_09955</name>
</gene>
<reference evidence="1 2" key="1">
    <citation type="submission" date="2020-05" db="EMBL/GenBank/DDBJ databases">
        <title>Strain PA2F3 complete genome.</title>
        <authorList>
            <person name="Kim Y.-S."/>
            <person name="Kim S.-J."/>
            <person name="Jung H.-k."/>
            <person name="Kim S.-E."/>
            <person name="Kim K.-H."/>
        </authorList>
    </citation>
    <scope>NUCLEOTIDE SEQUENCE [LARGE SCALE GENOMIC DNA]</scope>
    <source>
        <strain evidence="1 2">PA2F3</strain>
    </source>
</reference>
<dbReference type="RefSeq" id="WP_172990094.1">
    <property type="nucleotide sequence ID" value="NZ_CP054038.1"/>
</dbReference>
<dbReference type="Gene3D" id="1.20.120.450">
    <property type="entry name" value="dinb family like domain"/>
    <property type="match status" value="1"/>
</dbReference>
<accession>A0A7D4QCW9</accession>
<dbReference type="Proteomes" id="UP000502498">
    <property type="component" value="Chromosome"/>
</dbReference>
<evidence type="ECO:0000313" key="2">
    <source>
        <dbReference type="Proteomes" id="UP000502498"/>
    </source>
</evidence>
<evidence type="ECO:0008006" key="3">
    <source>
        <dbReference type="Google" id="ProtNLM"/>
    </source>
</evidence>
<protein>
    <recommendedName>
        <fullName evidence="3">DinB family protein</fullName>
    </recommendedName>
</protein>
<dbReference type="EMBL" id="CP054038">
    <property type="protein sequence ID" value="QKJ19657.1"/>
    <property type="molecule type" value="Genomic_DNA"/>
</dbReference>
<dbReference type="InterPro" id="IPR034660">
    <property type="entry name" value="DinB/YfiT-like"/>
</dbReference>
<proteinExistence type="predicted"/>
<dbReference type="AlphaFoldDB" id="A0A7D4QCW9"/>